<reference evidence="2" key="1">
    <citation type="submission" date="2020-05" db="EMBL/GenBank/DDBJ databases">
        <title>Mycena genomes resolve the evolution of fungal bioluminescence.</title>
        <authorList>
            <person name="Tsai I.J."/>
        </authorList>
    </citation>
    <scope>NUCLEOTIDE SEQUENCE</scope>
    <source>
        <strain evidence="2">CCC161011</strain>
    </source>
</reference>
<dbReference type="EMBL" id="JACAZI010000007">
    <property type="protein sequence ID" value="KAF7356296.1"/>
    <property type="molecule type" value="Genomic_DNA"/>
</dbReference>
<comment type="caution">
    <text evidence="2">The sequence shown here is derived from an EMBL/GenBank/DDBJ whole genome shotgun (WGS) entry which is preliminary data.</text>
</comment>
<accession>A0A8H6YCN4</accession>
<organism evidence="2 3">
    <name type="scientific">Mycena venus</name>
    <dbReference type="NCBI Taxonomy" id="2733690"/>
    <lineage>
        <taxon>Eukaryota</taxon>
        <taxon>Fungi</taxon>
        <taxon>Dikarya</taxon>
        <taxon>Basidiomycota</taxon>
        <taxon>Agaricomycotina</taxon>
        <taxon>Agaricomycetes</taxon>
        <taxon>Agaricomycetidae</taxon>
        <taxon>Agaricales</taxon>
        <taxon>Marasmiineae</taxon>
        <taxon>Mycenaceae</taxon>
        <taxon>Mycena</taxon>
    </lineage>
</organism>
<dbReference type="OrthoDB" id="3365698at2759"/>
<dbReference type="AlphaFoldDB" id="A0A8H6YCN4"/>
<keyword evidence="3" id="KW-1185">Reference proteome</keyword>
<sequence length="542" mass="61202">MSAFSNRRCPECGSLSTGLPESPPSMGETFDPSVEPETRHYALLTSNEPPEESESTFIQSLISKTDAPLARLDKEISKLQEHLKMLEEAREFLRGYRTWNKAIFSPLRRIPPEVLREIFSWTLPSIRDALHSGRFEMGQSPWVLTQVCSRWRAVSISTPSLWSQVAIDYPQNLRTSSTYSLSLVEAQIQRSQKLKIHFYGNHKMDSRVQIQMFELLSQHSSHWEELSIGLTSAIAPLLTSLRDRIPSLARLWIQWDGWQGQIGIPSIDCFETAPSLVDVGVLNKHRFLPILLPAYQLTRYEVDCPWEEHRRILTQTLGLIEARVYVDFDEEPWPDPNEIIGLLQLQRLYVSDPQILRYLMAPALKGLALLGAPEDGSELLSHFHSFLDRSSCRLQRLCFRGHPTPSTTTEILQKCPSITELVLVHDDDNARESINALIASLTVSNLPKSTVVAPHLELVYVGCPEESYIDYAAFLEMLESRWKAENCALKTAALVIEDGPGPDPRTCAGLLGLHAEGLNLLLLDGVAAQDEMECWSFSASWN</sequence>
<evidence type="ECO:0000256" key="1">
    <source>
        <dbReference type="SAM" id="MobiDB-lite"/>
    </source>
</evidence>
<proteinExistence type="predicted"/>
<evidence type="ECO:0000313" key="2">
    <source>
        <dbReference type="EMBL" id="KAF7356296.1"/>
    </source>
</evidence>
<evidence type="ECO:0000313" key="3">
    <source>
        <dbReference type="Proteomes" id="UP000620124"/>
    </source>
</evidence>
<dbReference type="Gene3D" id="1.20.1280.50">
    <property type="match status" value="1"/>
</dbReference>
<gene>
    <name evidence="2" type="ORF">MVEN_00961500</name>
</gene>
<dbReference type="Proteomes" id="UP000620124">
    <property type="component" value="Unassembled WGS sequence"/>
</dbReference>
<name>A0A8H6YCN4_9AGAR</name>
<protein>
    <submittedName>
        <fullName evidence="2">F-box domain-containing protein</fullName>
    </submittedName>
</protein>
<feature type="region of interest" description="Disordered" evidence="1">
    <location>
        <begin position="1"/>
        <end position="34"/>
    </location>
</feature>